<protein>
    <recommendedName>
        <fullName evidence="2">IPT/TIG domain-containing protein</fullName>
    </recommendedName>
</protein>
<feature type="non-terminal residue" evidence="1">
    <location>
        <position position="1"/>
    </location>
</feature>
<accession>X1EAT4</accession>
<organism evidence="1">
    <name type="scientific">marine sediment metagenome</name>
    <dbReference type="NCBI Taxonomy" id="412755"/>
    <lineage>
        <taxon>unclassified sequences</taxon>
        <taxon>metagenomes</taxon>
        <taxon>ecological metagenomes</taxon>
    </lineage>
</organism>
<sequence length="131" mass="13714">TIVKVSFRGFTPSTEINTEVDITLDGEPVSTKDGKNVTASRTGTGTVYIVIPSVEEGDYDIIITDGIKSADAGFEVDGETSITVTPDYGTPGATLTVKGYNFTQISGTDVEITLMDQEAEATTDSSGSFTA</sequence>
<evidence type="ECO:0000313" key="1">
    <source>
        <dbReference type="EMBL" id="GAH05783.1"/>
    </source>
</evidence>
<comment type="caution">
    <text evidence="1">The sequence shown here is derived from an EMBL/GenBank/DDBJ whole genome shotgun (WGS) entry which is preliminary data.</text>
</comment>
<proteinExistence type="predicted"/>
<evidence type="ECO:0008006" key="2">
    <source>
        <dbReference type="Google" id="ProtNLM"/>
    </source>
</evidence>
<reference evidence="1" key="1">
    <citation type="journal article" date="2014" name="Front. Microbiol.">
        <title>High frequency of phylogenetically diverse reductive dehalogenase-homologous genes in deep subseafloor sedimentary metagenomes.</title>
        <authorList>
            <person name="Kawai M."/>
            <person name="Futagami T."/>
            <person name="Toyoda A."/>
            <person name="Takaki Y."/>
            <person name="Nishi S."/>
            <person name="Hori S."/>
            <person name="Arai W."/>
            <person name="Tsubouchi T."/>
            <person name="Morono Y."/>
            <person name="Uchiyama I."/>
            <person name="Ito T."/>
            <person name="Fujiyama A."/>
            <person name="Inagaki F."/>
            <person name="Takami H."/>
        </authorList>
    </citation>
    <scope>NUCLEOTIDE SEQUENCE</scope>
    <source>
        <strain evidence="1">Expedition CK06-06</strain>
    </source>
</reference>
<dbReference type="AlphaFoldDB" id="X1EAT4"/>
<dbReference type="EMBL" id="BART01038493">
    <property type="protein sequence ID" value="GAH05783.1"/>
    <property type="molecule type" value="Genomic_DNA"/>
</dbReference>
<feature type="non-terminal residue" evidence="1">
    <location>
        <position position="131"/>
    </location>
</feature>
<gene>
    <name evidence="1" type="ORF">S01H4_63806</name>
</gene>
<name>X1EAT4_9ZZZZ</name>